<keyword evidence="2" id="KW-0378">Hydrolase</keyword>
<evidence type="ECO:0000313" key="2">
    <source>
        <dbReference type="EMBL" id="MFC6237982.1"/>
    </source>
</evidence>
<comment type="caution">
    <text evidence="2">The sequence shown here is derived from an EMBL/GenBank/DDBJ whole genome shotgun (WGS) entry which is preliminary data.</text>
</comment>
<dbReference type="Pfam" id="PF01522">
    <property type="entry name" value="Polysacc_deac_1"/>
    <property type="match status" value="1"/>
</dbReference>
<dbReference type="EC" id="3.-.-.-" evidence="2"/>
<feature type="domain" description="NodB homology" evidence="1">
    <location>
        <begin position="6"/>
        <end position="193"/>
    </location>
</feature>
<dbReference type="InterPro" id="IPR050248">
    <property type="entry name" value="Polysacc_deacetylase_ArnD"/>
</dbReference>
<dbReference type="RefSeq" id="WP_386765777.1">
    <property type="nucleotide sequence ID" value="NZ_JBHSTI010000008.1"/>
</dbReference>
<reference evidence="3" key="1">
    <citation type="journal article" date="2019" name="Int. J. Syst. Evol. Microbiol.">
        <title>The Global Catalogue of Microorganisms (GCM) 10K type strain sequencing project: providing services to taxonomists for standard genome sequencing and annotation.</title>
        <authorList>
            <consortium name="The Broad Institute Genomics Platform"/>
            <consortium name="The Broad Institute Genome Sequencing Center for Infectious Disease"/>
            <person name="Wu L."/>
            <person name="Ma J."/>
        </authorList>
    </citation>
    <scope>NUCLEOTIDE SEQUENCE [LARGE SCALE GENOMIC DNA]</scope>
    <source>
        <strain evidence="3">CGMCC 4.7317</strain>
    </source>
</reference>
<dbReference type="CDD" id="cd10917">
    <property type="entry name" value="CE4_NodB_like_6s_7s"/>
    <property type="match status" value="1"/>
</dbReference>
<name>A0ABW1T2A3_9ACTN</name>
<evidence type="ECO:0000313" key="3">
    <source>
        <dbReference type="Proteomes" id="UP001596138"/>
    </source>
</evidence>
<organism evidence="2 3">
    <name type="scientific">Longivirga aurantiaca</name>
    <dbReference type="NCBI Taxonomy" id="1837743"/>
    <lineage>
        <taxon>Bacteria</taxon>
        <taxon>Bacillati</taxon>
        <taxon>Actinomycetota</taxon>
        <taxon>Actinomycetes</taxon>
        <taxon>Sporichthyales</taxon>
        <taxon>Sporichthyaceae</taxon>
        <taxon>Longivirga</taxon>
    </lineage>
</organism>
<dbReference type="PROSITE" id="PS51677">
    <property type="entry name" value="NODB"/>
    <property type="match status" value="1"/>
</dbReference>
<dbReference type="GO" id="GO:0016787">
    <property type="term" value="F:hydrolase activity"/>
    <property type="evidence" value="ECO:0007669"/>
    <property type="project" value="UniProtKB-KW"/>
</dbReference>
<accession>A0ABW1T2A3</accession>
<keyword evidence="3" id="KW-1185">Reference proteome</keyword>
<evidence type="ECO:0000259" key="1">
    <source>
        <dbReference type="PROSITE" id="PS51677"/>
    </source>
</evidence>
<dbReference type="InterPro" id="IPR011330">
    <property type="entry name" value="Glyco_hydro/deAcase_b/a-brl"/>
</dbReference>
<protein>
    <submittedName>
        <fullName evidence="2">Polysaccharide deacetylase family protein</fullName>
        <ecNumber evidence="2">3.-.-.-</ecNumber>
    </submittedName>
</protein>
<proteinExistence type="predicted"/>
<dbReference type="PANTHER" id="PTHR10587">
    <property type="entry name" value="GLYCOSYL TRANSFERASE-RELATED"/>
    <property type="match status" value="1"/>
</dbReference>
<sequence>MPTSRKVVVLTFDGGGNAAGLASILATLEAEKVPGTFFLTGRWVQVYPREAQAIADAGHVIGNHTMTHLHSTAVPDSVLLKEIRDAALTIRAATGVDPRPWFRFPYGERTEADVRLVNAHGYVCVSWGLDTLGWLGSSRGTAADVTRRVVAALQPGLIVLMHVGANPDDGTTYDADSLAATIAALRARGYTFATVTALLDRPQR</sequence>
<dbReference type="SUPFAM" id="SSF88713">
    <property type="entry name" value="Glycoside hydrolase/deacetylase"/>
    <property type="match status" value="1"/>
</dbReference>
<gene>
    <name evidence="2" type="ORF">ACFQGU_08835</name>
</gene>
<dbReference type="InterPro" id="IPR002509">
    <property type="entry name" value="NODB_dom"/>
</dbReference>
<dbReference type="Gene3D" id="3.20.20.370">
    <property type="entry name" value="Glycoside hydrolase/deacetylase"/>
    <property type="match status" value="1"/>
</dbReference>
<dbReference type="Proteomes" id="UP001596138">
    <property type="component" value="Unassembled WGS sequence"/>
</dbReference>
<dbReference type="EMBL" id="JBHSTI010000008">
    <property type="protein sequence ID" value="MFC6237982.1"/>
    <property type="molecule type" value="Genomic_DNA"/>
</dbReference>